<sequence>MSLTLSLGQCFFHGLWQLVLPTLHLVKIDRIGDMQAEQNIPGFPFCILLCAFKSLTTGLQSILKASLAYICPLEWMVC</sequence>
<accession>A0AA38U5V7</accession>
<protein>
    <submittedName>
        <fullName evidence="1">Uncharacterized protein</fullName>
    </submittedName>
</protein>
<reference evidence="1" key="1">
    <citation type="submission" date="2022-08" db="EMBL/GenBank/DDBJ databases">
        <authorList>
            <consortium name="DOE Joint Genome Institute"/>
            <person name="Min B."/>
            <person name="Riley R."/>
            <person name="Sierra-Patev S."/>
            <person name="Naranjo-Ortiz M."/>
            <person name="Looney B."/>
            <person name="Konkel Z."/>
            <person name="Slot J.C."/>
            <person name="Sakamoto Y."/>
            <person name="Steenwyk J.L."/>
            <person name="Rokas A."/>
            <person name="Carro J."/>
            <person name="Camarero S."/>
            <person name="Ferreira P."/>
            <person name="Molpeceres G."/>
            <person name="Ruiz-Duenas F.J."/>
            <person name="Serrano A."/>
            <person name="Henrissat B."/>
            <person name="Drula E."/>
            <person name="Hughes K.W."/>
            <person name="Mata J.L."/>
            <person name="Ishikawa N.K."/>
            <person name="Vargas-Isla R."/>
            <person name="Ushijima S."/>
            <person name="Smith C.A."/>
            <person name="Ahrendt S."/>
            <person name="Andreopoulos W."/>
            <person name="He G."/>
            <person name="Labutti K."/>
            <person name="Lipzen A."/>
            <person name="Ng V."/>
            <person name="Sandor L."/>
            <person name="Barry K."/>
            <person name="Martinez A.T."/>
            <person name="Xiao Y."/>
            <person name="Gibbons J.G."/>
            <person name="Terashima K."/>
            <person name="Hibbett D.S."/>
            <person name="Grigoriev I.V."/>
        </authorList>
    </citation>
    <scope>NUCLEOTIDE SEQUENCE</scope>
    <source>
        <strain evidence="1">TFB9207</strain>
    </source>
</reference>
<gene>
    <name evidence="1" type="ORF">F5878DRAFT_634327</name>
</gene>
<name>A0AA38U5V7_9AGAR</name>
<comment type="caution">
    <text evidence="1">The sequence shown here is derived from an EMBL/GenBank/DDBJ whole genome shotgun (WGS) entry which is preliminary data.</text>
</comment>
<dbReference type="EMBL" id="MU806861">
    <property type="protein sequence ID" value="KAJ3832756.1"/>
    <property type="molecule type" value="Genomic_DNA"/>
</dbReference>
<dbReference type="AlphaFoldDB" id="A0AA38U5V7"/>
<keyword evidence="2" id="KW-1185">Reference proteome</keyword>
<evidence type="ECO:0000313" key="2">
    <source>
        <dbReference type="Proteomes" id="UP001163846"/>
    </source>
</evidence>
<dbReference type="Proteomes" id="UP001163846">
    <property type="component" value="Unassembled WGS sequence"/>
</dbReference>
<proteinExistence type="predicted"/>
<organism evidence="1 2">
    <name type="scientific">Lentinula raphanica</name>
    <dbReference type="NCBI Taxonomy" id="153919"/>
    <lineage>
        <taxon>Eukaryota</taxon>
        <taxon>Fungi</taxon>
        <taxon>Dikarya</taxon>
        <taxon>Basidiomycota</taxon>
        <taxon>Agaricomycotina</taxon>
        <taxon>Agaricomycetes</taxon>
        <taxon>Agaricomycetidae</taxon>
        <taxon>Agaricales</taxon>
        <taxon>Marasmiineae</taxon>
        <taxon>Omphalotaceae</taxon>
        <taxon>Lentinula</taxon>
    </lineage>
</organism>
<evidence type="ECO:0000313" key="1">
    <source>
        <dbReference type="EMBL" id="KAJ3832756.1"/>
    </source>
</evidence>